<dbReference type="AlphaFoldDB" id="A0A447QSF9"/>
<evidence type="ECO:0000313" key="3">
    <source>
        <dbReference type="EMBL" id="VEA72966.1"/>
    </source>
</evidence>
<name>A0A447QSF9_SERRU</name>
<evidence type="ECO:0000259" key="2">
    <source>
        <dbReference type="Pfam" id="PF12883"/>
    </source>
</evidence>
<dbReference type="Proteomes" id="UP000271603">
    <property type="component" value="Chromosome"/>
</dbReference>
<sequence>MNIISCLTVIFFIVSVGSANATRTTCTSPEKTTSDFYQWYLHELNQDKYPLTSTAATDKQKLNKWVSPELLQEIGKSLSENDLDAEYFTDAQEIFDDWVNNISVQKGNVAEHRASVELTLGVTKIKRGYDITLDDSHGCWKIDHVVFKK</sequence>
<proteinExistence type="predicted"/>
<organism evidence="3 4">
    <name type="scientific">Serratia rubidaea</name>
    <name type="common">Serratia marinorubra</name>
    <dbReference type="NCBI Taxonomy" id="61652"/>
    <lineage>
        <taxon>Bacteria</taxon>
        <taxon>Pseudomonadati</taxon>
        <taxon>Pseudomonadota</taxon>
        <taxon>Gammaproteobacteria</taxon>
        <taxon>Enterobacterales</taxon>
        <taxon>Yersiniaceae</taxon>
        <taxon>Serratia</taxon>
    </lineage>
</organism>
<dbReference type="EMBL" id="LR134155">
    <property type="protein sequence ID" value="VEA72966.1"/>
    <property type="molecule type" value="Genomic_DNA"/>
</dbReference>
<feature type="signal peptide" evidence="1">
    <location>
        <begin position="1"/>
        <end position="21"/>
    </location>
</feature>
<evidence type="ECO:0000256" key="1">
    <source>
        <dbReference type="SAM" id="SignalP"/>
    </source>
</evidence>
<dbReference type="Pfam" id="PF12883">
    <property type="entry name" value="DUF3828"/>
    <property type="match status" value="1"/>
</dbReference>
<accession>A0A447QSF9</accession>
<gene>
    <name evidence="3" type="ORF">NCTC9419_04585</name>
</gene>
<feature type="chain" id="PRO_5019563756" evidence="1">
    <location>
        <begin position="22"/>
        <end position="149"/>
    </location>
</feature>
<dbReference type="InterPro" id="IPR024289">
    <property type="entry name" value="DUF3828"/>
</dbReference>
<protein>
    <submittedName>
        <fullName evidence="3">Protein of uncharacterized function (DUF3828)</fullName>
    </submittedName>
</protein>
<feature type="domain" description="DUF3828" evidence="2">
    <location>
        <begin position="29"/>
        <end position="148"/>
    </location>
</feature>
<dbReference type="Gene3D" id="3.10.450.50">
    <property type="match status" value="1"/>
</dbReference>
<keyword evidence="1" id="KW-0732">Signal</keyword>
<reference evidence="3 4" key="1">
    <citation type="submission" date="2018-12" db="EMBL/GenBank/DDBJ databases">
        <authorList>
            <consortium name="Pathogen Informatics"/>
        </authorList>
    </citation>
    <scope>NUCLEOTIDE SEQUENCE [LARGE SCALE GENOMIC DNA]</scope>
    <source>
        <strain evidence="3 4">NCTC9419</strain>
    </source>
</reference>
<evidence type="ECO:0000313" key="4">
    <source>
        <dbReference type="Proteomes" id="UP000271603"/>
    </source>
</evidence>